<name>A0A7L5BVZ8_9RHOB</name>
<evidence type="ECO:0000256" key="1">
    <source>
        <dbReference type="ARBA" id="ARBA00004418"/>
    </source>
</evidence>
<dbReference type="AlphaFoldDB" id="A0A7L5BVZ8"/>
<gene>
    <name evidence="5 7" type="primary">tolB</name>
    <name evidence="7" type="ORF">G5B40_07450</name>
</gene>
<feature type="domain" description="TolB N-terminal" evidence="6">
    <location>
        <begin position="28"/>
        <end position="133"/>
    </location>
</feature>
<keyword evidence="5" id="KW-0132">Cell division</keyword>
<feature type="chain" id="PRO_5029981791" description="Tol-Pal system protein TolB" evidence="5">
    <location>
        <begin position="21"/>
        <end position="440"/>
    </location>
</feature>
<dbReference type="InterPro" id="IPR007195">
    <property type="entry name" value="TolB_N"/>
</dbReference>
<feature type="signal peptide" evidence="5">
    <location>
        <begin position="1"/>
        <end position="20"/>
    </location>
</feature>
<dbReference type="GO" id="GO:0051301">
    <property type="term" value="P:cell division"/>
    <property type="evidence" value="ECO:0007669"/>
    <property type="project" value="UniProtKB-UniRule"/>
</dbReference>
<comment type="subcellular location">
    <subcellularLocation>
        <location evidence="1 5">Periplasm</location>
    </subcellularLocation>
</comment>
<dbReference type="Pfam" id="PF07676">
    <property type="entry name" value="PD40"/>
    <property type="match status" value="4"/>
</dbReference>
<dbReference type="KEGG" id="hdh:G5B40_07450"/>
<protein>
    <recommendedName>
        <fullName evidence="5">Tol-Pal system protein TolB</fullName>
    </recommendedName>
</protein>
<evidence type="ECO:0000259" key="6">
    <source>
        <dbReference type="Pfam" id="PF04052"/>
    </source>
</evidence>
<dbReference type="EMBL" id="CP049056">
    <property type="protein sequence ID" value="QIE55303.1"/>
    <property type="molecule type" value="Genomic_DNA"/>
</dbReference>
<reference evidence="7 8" key="1">
    <citation type="submission" date="2020-02" db="EMBL/GenBank/DDBJ databases">
        <title>complete genome sequence of Rhodobacteraceae bacterium.</title>
        <authorList>
            <person name="Park J."/>
            <person name="Kim Y.-S."/>
            <person name="Kim K.-H."/>
        </authorList>
    </citation>
    <scope>NUCLEOTIDE SEQUENCE [LARGE SCALE GENOMIC DNA]</scope>
    <source>
        <strain evidence="7 8">RR4-56</strain>
    </source>
</reference>
<evidence type="ECO:0000256" key="3">
    <source>
        <dbReference type="ARBA" id="ARBA00022729"/>
    </source>
</evidence>
<organism evidence="7 8">
    <name type="scientific">Pikeienuella piscinae</name>
    <dbReference type="NCBI Taxonomy" id="2748098"/>
    <lineage>
        <taxon>Bacteria</taxon>
        <taxon>Pseudomonadati</taxon>
        <taxon>Pseudomonadota</taxon>
        <taxon>Alphaproteobacteria</taxon>
        <taxon>Rhodobacterales</taxon>
        <taxon>Paracoccaceae</taxon>
        <taxon>Pikeienuella</taxon>
    </lineage>
</organism>
<proteinExistence type="inferred from homology"/>
<dbReference type="GO" id="GO:0017038">
    <property type="term" value="P:protein import"/>
    <property type="evidence" value="ECO:0007669"/>
    <property type="project" value="InterPro"/>
</dbReference>
<keyword evidence="5" id="KW-0131">Cell cycle</keyword>
<dbReference type="Proteomes" id="UP000503336">
    <property type="component" value="Chromosome"/>
</dbReference>
<dbReference type="SUPFAM" id="SSF69304">
    <property type="entry name" value="Tricorn protease N-terminal domain"/>
    <property type="match status" value="1"/>
</dbReference>
<dbReference type="SUPFAM" id="SSF52964">
    <property type="entry name" value="TolB, N-terminal domain"/>
    <property type="match status" value="1"/>
</dbReference>
<evidence type="ECO:0000256" key="5">
    <source>
        <dbReference type="HAMAP-Rule" id="MF_00671"/>
    </source>
</evidence>
<comment type="subunit">
    <text evidence="5">The Tol-Pal system is composed of five core proteins: the inner membrane proteins TolA, TolQ and TolR, the periplasmic protein TolB and the outer membrane protein Pal. They form a network linking the inner and outer membranes and the peptidoglycan layer.</text>
</comment>
<dbReference type="PANTHER" id="PTHR36842">
    <property type="entry name" value="PROTEIN TOLB HOMOLOG"/>
    <property type="match status" value="1"/>
</dbReference>
<evidence type="ECO:0000256" key="2">
    <source>
        <dbReference type="ARBA" id="ARBA00009820"/>
    </source>
</evidence>
<dbReference type="GO" id="GO:0042597">
    <property type="term" value="C:periplasmic space"/>
    <property type="evidence" value="ECO:0007669"/>
    <property type="project" value="UniProtKB-SubCell"/>
</dbReference>
<accession>A0A7L5BVZ8</accession>
<dbReference type="Pfam" id="PF04052">
    <property type="entry name" value="TolB_N"/>
    <property type="match status" value="1"/>
</dbReference>
<dbReference type="Gene3D" id="3.40.50.10070">
    <property type="entry name" value="TolB, N-terminal domain"/>
    <property type="match status" value="1"/>
</dbReference>
<evidence type="ECO:0000256" key="4">
    <source>
        <dbReference type="ARBA" id="ARBA00022764"/>
    </source>
</evidence>
<dbReference type="PANTHER" id="PTHR36842:SF1">
    <property type="entry name" value="PROTEIN TOLB"/>
    <property type="match status" value="1"/>
</dbReference>
<keyword evidence="8" id="KW-1185">Reference proteome</keyword>
<dbReference type="RefSeq" id="WP_165097006.1">
    <property type="nucleotide sequence ID" value="NZ_CP049056.1"/>
</dbReference>
<dbReference type="InterPro" id="IPR014167">
    <property type="entry name" value="Tol-Pal_TolB"/>
</dbReference>
<evidence type="ECO:0000313" key="7">
    <source>
        <dbReference type="EMBL" id="QIE55303.1"/>
    </source>
</evidence>
<comment type="function">
    <text evidence="5">Part of the Tol-Pal system, which plays a role in outer membrane invagination during cell division and is important for maintaining outer membrane integrity.</text>
</comment>
<dbReference type="Gene3D" id="2.120.10.30">
    <property type="entry name" value="TolB, C-terminal domain"/>
    <property type="match status" value="1"/>
</dbReference>
<dbReference type="InterPro" id="IPR011042">
    <property type="entry name" value="6-blade_b-propeller_TolB-like"/>
</dbReference>
<dbReference type="HAMAP" id="MF_00671">
    <property type="entry name" value="TolB"/>
    <property type="match status" value="1"/>
</dbReference>
<keyword evidence="4 5" id="KW-0574">Periplasm</keyword>
<comment type="similarity">
    <text evidence="2 5">Belongs to the TolB family.</text>
</comment>
<sequence precursor="true">MNRIIAALSIIALSVFGAQAQSSDDGALEITVAGGEFKPISLAAPGFFAAPGDATDLAAQIRDVALADLAGSGLFRVIPPEAYIQQLQDFDAEPQYADWQAINADALVTGNANIEPDGRIRVQFRLFDSFAAGQVEGLQFFSDPADFRRIGHKIADAIYTRLTGEGPYFDSRIVYVHESGTKGKRVKRLAIMDQDGANNRFLTDGRQLVVTPRVSPDDQEVVYISFERGEPQIFLMNLATGQQEVLGNFPGMSFAPRFSPDGRQVLMSLTKGANTDIYVMDLASRRLRQLTDSPAIETAPSYSPDGSQIVFESDRGGGQQIYVMSASGGPATRISFGQGRYGTPVWSPRGDLIAFTKSGGGQFAVGVMRTDGSDERILDSSFLSEGPTWAPNGRVLAFFRESAGANGAASLWSVDITGRNLKRLAAPGAGSDPAWSPILP</sequence>
<dbReference type="NCBIfam" id="TIGR02800">
    <property type="entry name" value="propeller_TolB"/>
    <property type="match status" value="1"/>
</dbReference>
<evidence type="ECO:0000313" key="8">
    <source>
        <dbReference type="Proteomes" id="UP000503336"/>
    </source>
</evidence>
<dbReference type="InterPro" id="IPR011659">
    <property type="entry name" value="WD40"/>
</dbReference>
<keyword evidence="3 5" id="KW-0732">Signal</keyword>